<dbReference type="Proteomes" id="UP000091918">
    <property type="component" value="Unassembled WGS sequence"/>
</dbReference>
<proteinExistence type="predicted"/>
<evidence type="ECO:0000313" key="3">
    <source>
        <dbReference type="Proteomes" id="UP000091918"/>
    </source>
</evidence>
<organism evidence="2 3">
    <name type="scientific">Emergomyces africanus</name>
    <dbReference type="NCBI Taxonomy" id="1955775"/>
    <lineage>
        <taxon>Eukaryota</taxon>
        <taxon>Fungi</taxon>
        <taxon>Dikarya</taxon>
        <taxon>Ascomycota</taxon>
        <taxon>Pezizomycotina</taxon>
        <taxon>Eurotiomycetes</taxon>
        <taxon>Eurotiomycetidae</taxon>
        <taxon>Onygenales</taxon>
        <taxon>Ajellomycetaceae</taxon>
        <taxon>Emergomyces</taxon>
    </lineage>
</organism>
<evidence type="ECO:0000313" key="2">
    <source>
        <dbReference type="EMBL" id="OAX82333.1"/>
    </source>
</evidence>
<reference evidence="2 3" key="1">
    <citation type="submission" date="2015-07" db="EMBL/GenBank/DDBJ databases">
        <title>Emmonsia species relationships and genome sequence.</title>
        <authorList>
            <person name="Cuomo C.A."/>
            <person name="Schwartz I.S."/>
            <person name="Kenyon C."/>
            <person name="de Hoog G.S."/>
            <person name="Govender N.P."/>
            <person name="Botha A."/>
            <person name="Moreno L."/>
            <person name="de Vries M."/>
            <person name="Munoz J.F."/>
            <person name="Stielow J.B."/>
        </authorList>
    </citation>
    <scope>NUCLEOTIDE SEQUENCE [LARGE SCALE GENOMIC DNA]</scope>
    <source>
        <strain evidence="2 3">CBS 136260</strain>
    </source>
</reference>
<feature type="region of interest" description="Disordered" evidence="1">
    <location>
        <begin position="265"/>
        <end position="293"/>
    </location>
</feature>
<sequence length="293" mass="32827">MEVNTSHPLASLTVITGYLNAKFAIISDLRDMTETLHATPETAESCLAYPLYEILEQSGANDGDDAYVLINDTFTPTLDVSKPTDVLSTPDLAQHIKSDLPNMSLDFSSFTLPAGNLVPPMVEWIGLLRLENADHADLVPAHRSLTDGCSHIQTYERRASQRLVYFERFLRDLLFSSKVLDLEFLERHRGMQSKSYSLLSRVMPLSPHGTRLSVQLISTCHTHLRQRPTHGAAGAGKIEFTRPLKRYLENMTFIVKYDQETHIPAVVDDNDSVDDDDDGDDDDDDDAATERSF</sequence>
<gene>
    <name evidence="2" type="ORF">ACJ72_03317</name>
</gene>
<keyword evidence="3" id="KW-1185">Reference proteome</keyword>
<dbReference type="STRING" id="1658172.A0A1B7NZY9"/>
<dbReference type="AlphaFoldDB" id="A0A1B7NZY9"/>
<name>A0A1B7NZY9_9EURO</name>
<protein>
    <submittedName>
        <fullName evidence="2">Uncharacterized protein</fullName>
    </submittedName>
</protein>
<comment type="caution">
    <text evidence="2">The sequence shown here is derived from an EMBL/GenBank/DDBJ whole genome shotgun (WGS) entry which is preliminary data.</text>
</comment>
<dbReference type="EMBL" id="LGUA01000320">
    <property type="protein sequence ID" value="OAX82333.1"/>
    <property type="molecule type" value="Genomic_DNA"/>
</dbReference>
<accession>A0A1B7NZY9</accession>
<feature type="compositionally biased region" description="Acidic residues" evidence="1">
    <location>
        <begin position="268"/>
        <end position="287"/>
    </location>
</feature>
<evidence type="ECO:0000256" key="1">
    <source>
        <dbReference type="SAM" id="MobiDB-lite"/>
    </source>
</evidence>